<keyword evidence="4" id="KW-1185">Reference proteome</keyword>
<dbReference type="GO" id="GO:0016788">
    <property type="term" value="F:hydrolase activity, acting on ester bonds"/>
    <property type="evidence" value="ECO:0007669"/>
    <property type="project" value="InterPro"/>
</dbReference>
<dbReference type="KEGG" id="aalt:CC77DRAFT_1084856"/>
<dbReference type="Proteomes" id="UP000077248">
    <property type="component" value="Unassembled WGS sequence"/>
</dbReference>
<dbReference type="PANTHER" id="PTHR37981:SF1">
    <property type="entry name" value="SGNH HYDROLASE-TYPE ESTERASE DOMAIN-CONTAINING PROTEIN"/>
    <property type="match status" value="1"/>
</dbReference>
<reference evidence="3 4" key="1">
    <citation type="submission" date="2016-05" db="EMBL/GenBank/DDBJ databases">
        <title>Comparative analysis of secretome profiles of manganese(II)-oxidizing ascomycete fungi.</title>
        <authorList>
            <consortium name="DOE Joint Genome Institute"/>
            <person name="Zeiner C.A."/>
            <person name="Purvine S.O."/>
            <person name="Zink E.M."/>
            <person name="Wu S."/>
            <person name="Pasa-Tolic L."/>
            <person name="Chaput D.L."/>
            <person name="Haridas S."/>
            <person name="Grigoriev I.V."/>
            <person name="Santelli C.M."/>
            <person name="Hansel C.M."/>
        </authorList>
    </citation>
    <scope>NUCLEOTIDE SEQUENCE [LARGE SCALE GENOMIC DNA]</scope>
    <source>
        <strain evidence="3 4">SRC1lrK2f</strain>
    </source>
</reference>
<evidence type="ECO:0000256" key="2">
    <source>
        <dbReference type="SAM" id="SignalP"/>
    </source>
</evidence>
<organism evidence="3 4">
    <name type="scientific">Alternaria alternata</name>
    <name type="common">Alternaria rot fungus</name>
    <name type="synonym">Torula alternata</name>
    <dbReference type="NCBI Taxonomy" id="5599"/>
    <lineage>
        <taxon>Eukaryota</taxon>
        <taxon>Fungi</taxon>
        <taxon>Dikarya</taxon>
        <taxon>Ascomycota</taxon>
        <taxon>Pezizomycotina</taxon>
        <taxon>Dothideomycetes</taxon>
        <taxon>Pleosporomycetidae</taxon>
        <taxon>Pleosporales</taxon>
        <taxon>Pleosporineae</taxon>
        <taxon>Pleosporaceae</taxon>
        <taxon>Alternaria</taxon>
        <taxon>Alternaria sect. Alternaria</taxon>
        <taxon>Alternaria alternata complex</taxon>
    </lineage>
</organism>
<evidence type="ECO:0000313" key="4">
    <source>
        <dbReference type="Proteomes" id="UP000077248"/>
    </source>
</evidence>
<feature type="compositionally biased region" description="Basic and acidic residues" evidence="1">
    <location>
        <begin position="31"/>
        <end position="42"/>
    </location>
</feature>
<dbReference type="OMA" id="WVRARCW"/>
<dbReference type="STRING" id="5599.A0A177D3C1"/>
<dbReference type="InterPro" id="IPR037460">
    <property type="entry name" value="SEST-like"/>
</dbReference>
<protein>
    <submittedName>
        <fullName evidence="3">SGNH hydrolase</fullName>
    </submittedName>
</protein>
<feature type="region of interest" description="Disordered" evidence="1">
    <location>
        <begin position="24"/>
        <end position="63"/>
    </location>
</feature>
<keyword evidence="2" id="KW-0732">Signal</keyword>
<sequence>MISQSVFSLMILLGMVNCYVPHHSHHGRQSRSLEHQLHRERASSTNQSASSAPLPLSKRDDDPSSMQWIKRWAAIGDSYTAGIGAGRPLGHRITADEVAITAPTGLEEVRDNWKCSRYDMAYPKVIEAQFGSHVEKDGGFQYLACSGDRSEQIYQQAKALKGELDFVTFTSGGNDLCLAKIIADCIMLPYGKSTACETVIAKAQENVKSIITDNILQILEALDEKMNKDGIVVVNSYAQFFDTTEDNCDRQSWDIAWFLPLGSTYQALTKARRHTFNQLVLDINKAIREAVDQASESDKINYKVGYAEWDDWVSKELDARMCSPSSNGDYPDPKQPNMHFIKPDTHPWGGWENDFERQELRRRDIDLDELLNSTRLSSSEKRRVNRLKAMMETRDRNIERTLYDSVLYKSPNPRAAVRHKLDPRAPSPPACPGDGGFDMTLGMGMPDRVGQNFHPNEAGHLTIASFALAELMDLRAIVLGVDSPTCEATVKDEFTCFSKTGSKYYVSGNRTNENYEGFCKEVAENHSSNKINWSYSKIYDEGTPEEHEYVVTLGNDASAFDQDQCVDSMKKLMNSCDTSDNPMNWKGGGRYVRDNGDYKYELHPRRNNRPWPWPKNPYGRCEGWYKGTHGRYKVEGAGFATWDHGGKTLRPNMDSCYGLGTTFWKFEYFDNPADHDGHEWYATFSTPIWVRARCWNNNKVVKAAGGWTNGCKGND</sequence>
<evidence type="ECO:0000256" key="1">
    <source>
        <dbReference type="SAM" id="MobiDB-lite"/>
    </source>
</evidence>
<dbReference type="RefSeq" id="XP_018379023.1">
    <property type="nucleotide sequence ID" value="XM_018529407.1"/>
</dbReference>
<evidence type="ECO:0000313" key="3">
    <source>
        <dbReference type="EMBL" id="OAG13602.1"/>
    </source>
</evidence>
<dbReference type="PANTHER" id="PTHR37981">
    <property type="entry name" value="LIPASE 2"/>
    <property type="match status" value="1"/>
</dbReference>
<accession>A0A177D3C1</accession>
<feature type="signal peptide" evidence="2">
    <location>
        <begin position="1"/>
        <end position="18"/>
    </location>
</feature>
<dbReference type="InterPro" id="IPR036514">
    <property type="entry name" value="SGNH_hydro_sf"/>
</dbReference>
<dbReference type="GO" id="GO:0006629">
    <property type="term" value="P:lipid metabolic process"/>
    <property type="evidence" value="ECO:0007669"/>
    <property type="project" value="TreeGrafter"/>
</dbReference>
<dbReference type="SUPFAM" id="SSF52266">
    <property type="entry name" value="SGNH hydrolase"/>
    <property type="match status" value="1"/>
</dbReference>
<dbReference type="EMBL" id="KV441508">
    <property type="protein sequence ID" value="OAG13602.1"/>
    <property type="molecule type" value="Genomic_DNA"/>
</dbReference>
<proteinExistence type="predicted"/>
<dbReference type="GeneID" id="29115001"/>
<dbReference type="CDD" id="cd01823">
    <property type="entry name" value="SEST_like"/>
    <property type="match status" value="1"/>
</dbReference>
<dbReference type="Pfam" id="PF18647">
    <property type="entry name" value="Fungal_lectin_2"/>
    <property type="match status" value="1"/>
</dbReference>
<keyword evidence="3" id="KW-0378">Hydrolase</keyword>
<dbReference type="VEuPathDB" id="FungiDB:CC77DRAFT_1084856"/>
<name>A0A177D3C1_ALTAL</name>
<dbReference type="Gene3D" id="3.40.50.1110">
    <property type="entry name" value="SGNH hydrolase"/>
    <property type="match status" value="1"/>
</dbReference>
<gene>
    <name evidence="3" type="ORF">CC77DRAFT_1084856</name>
</gene>
<dbReference type="AlphaFoldDB" id="A0A177D3C1"/>
<feature type="chain" id="PRO_5008058948" evidence="2">
    <location>
        <begin position="19"/>
        <end position="715"/>
    </location>
</feature>